<organism evidence="11 12">
    <name type="scientific">Dactylonectria macrodidyma</name>
    <dbReference type="NCBI Taxonomy" id="307937"/>
    <lineage>
        <taxon>Eukaryota</taxon>
        <taxon>Fungi</taxon>
        <taxon>Dikarya</taxon>
        <taxon>Ascomycota</taxon>
        <taxon>Pezizomycotina</taxon>
        <taxon>Sordariomycetes</taxon>
        <taxon>Hypocreomycetidae</taxon>
        <taxon>Hypocreales</taxon>
        <taxon>Nectriaceae</taxon>
        <taxon>Dactylonectria</taxon>
    </lineage>
</organism>
<feature type="transmembrane region" description="Helical" evidence="9">
    <location>
        <begin position="316"/>
        <end position="335"/>
    </location>
</feature>
<dbReference type="InterPro" id="IPR003663">
    <property type="entry name" value="Sugar/inositol_transpt"/>
</dbReference>
<name>A0A9P9DY91_9HYPO</name>
<evidence type="ECO:0000313" key="12">
    <source>
        <dbReference type="Proteomes" id="UP000738349"/>
    </source>
</evidence>
<keyword evidence="12" id="KW-1185">Reference proteome</keyword>
<dbReference type="PROSITE" id="PS00216">
    <property type="entry name" value="SUGAR_TRANSPORT_1"/>
    <property type="match status" value="1"/>
</dbReference>
<gene>
    <name evidence="11" type="ORF">EDB81DRAFT_907654</name>
</gene>
<dbReference type="InterPro" id="IPR036259">
    <property type="entry name" value="MFS_trans_sf"/>
</dbReference>
<dbReference type="PANTHER" id="PTHR48022:SF42">
    <property type="entry name" value="MAJOR FACILITATOR SUPERFAMILY (MFS) PROFILE DOMAIN-CONTAINING PROTEIN"/>
    <property type="match status" value="1"/>
</dbReference>
<dbReference type="InterPro" id="IPR020846">
    <property type="entry name" value="MFS_dom"/>
</dbReference>
<reference evidence="11" key="1">
    <citation type="journal article" date="2021" name="Nat. Commun.">
        <title>Genetic determinants of endophytism in the Arabidopsis root mycobiome.</title>
        <authorList>
            <person name="Mesny F."/>
            <person name="Miyauchi S."/>
            <person name="Thiergart T."/>
            <person name="Pickel B."/>
            <person name="Atanasova L."/>
            <person name="Karlsson M."/>
            <person name="Huettel B."/>
            <person name="Barry K.W."/>
            <person name="Haridas S."/>
            <person name="Chen C."/>
            <person name="Bauer D."/>
            <person name="Andreopoulos W."/>
            <person name="Pangilinan J."/>
            <person name="LaButti K."/>
            <person name="Riley R."/>
            <person name="Lipzen A."/>
            <person name="Clum A."/>
            <person name="Drula E."/>
            <person name="Henrissat B."/>
            <person name="Kohler A."/>
            <person name="Grigoriev I.V."/>
            <person name="Martin F.M."/>
            <person name="Hacquard S."/>
        </authorList>
    </citation>
    <scope>NUCLEOTIDE SEQUENCE</scope>
    <source>
        <strain evidence="11">MPI-CAGE-AT-0147</strain>
    </source>
</reference>
<evidence type="ECO:0000256" key="2">
    <source>
        <dbReference type="ARBA" id="ARBA00010992"/>
    </source>
</evidence>
<comment type="caution">
    <text evidence="11">The sequence shown here is derived from an EMBL/GenBank/DDBJ whole genome shotgun (WGS) entry which is preliminary data.</text>
</comment>
<comment type="subcellular location">
    <subcellularLocation>
        <location evidence="1">Membrane</location>
        <topology evidence="1">Multi-pass membrane protein</topology>
    </subcellularLocation>
</comment>
<feature type="transmembrane region" description="Helical" evidence="9">
    <location>
        <begin position="344"/>
        <end position="363"/>
    </location>
</feature>
<evidence type="ECO:0000256" key="5">
    <source>
        <dbReference type="ARBA" id="ARBA00022989"/>
    </source>
</evidence>
<keyword evidence="7" id="KW-0325">Glycoprotein</keyword>
<keyword evidence="3 8" id="KW-0813">Transport</keyword>
<dbReference type="Proteomes" id="UP000738349">
    <property type="component" value="Unassembled WGS sequence"/>
</dbReference>
<dbReference type="PROSITE" id="PS50850">
    <property type="entry name" value="MFS"/>
    <property type="match status" value="1"/>
</dbReference>
<dbReference type="FunFam" id="1.20.1250.20:FF:000026">
    <property type="entry name" value="MFS quinate transporter QutD"/>
    <property type="match status" value="1"/>
</dbReference>
<evidence type="ECO:0000256" key="9">
    <source>
        <dbReference type="SAM" id="Phobius"/>
    </source>
</evidence>
<dbReference type="AlphaFoldDB" id="A0A9P9DY91"/>
<sequence length="503" mass="55703">DPKEVKNWRVYLYCIGVCFGAIALGYDVSVMGGTLILPSFERDFGLLELSQKELDDITSNIVSCFQAGMFFGALASHPVSERWGRKWCMFVGIGVFLVGASMQTGSGGIVALVMAGRCIAGIGIGATAPVIPVYIAEVAPPSIRGKLVGFYEIGSQGAQMLGFWVNYAVNKTLDPSSNTQWMVPLGLQLLPGAILIFILPFCPESPRWLCKKDNWEKAERIMIDIRQLPVDHPYLARELREIRAEVEYEAHLATINPGFKGQVKALFKKGIRNRVAIGLCLMMCQNMTGVNIITYYSPRIFATLGIQSTDLKLFATGFYGLAKTLGMIIFSFWVADHLGRRKGLIYGAFVGAVPMLYLGGYVMKNDPEAAAAAGETNMSGWGYLAMVCVYLYGVIYCATWQGITWLYCSEIYPLYIRSLCMALTIADERLWSYVVSRSTPYMISDIGYGTYFFFGALMVCMGFWSWWCIRETNGIPIEEMDALFGAPHARALDNGKEEPETGT</sequence>
<feature type="transmembrane region" description="Helical" evidence="9">
    <location>
        <begin position="12"/>
        <end position="37"/>
    </location>
</feature>
<dbReference type="PROSITE" id="PS00217">
    <property type="entry name" value="SUGAR_TRANSPORT_2"/>
    <property type="match status" value="1"/>
</dbReference>
<feature type="transmembrane region" description="Helical" evidence="9">
    <location>
        <begin position="87"/>
        <end position="103"/>
    </location>
</feature>
<keyword evidence="4 9" id="KW-0812">Transmembrane</keyword>
<evidence type="ECO:0000256" key="7">
    <source>
        <dbReference type="ARBA" id="ARBA00023180"/>
    </source>
</evidence>
<evidence type="ECO:0000256" key="4">
    <source>
        <dbReference type="ARBA" id="ARBA00022692"/>
    </source>
</evidence>
<proteinExistence type="inferred from homology"/>
<dbReference type="EMBL" id="JAGMUV010000019">
    <property type="protein sequence ID" value="KAH7127386.1"/>
    <property type="molecule type" value="Genomic_DNA"/>
</dbReference>
<feature type="transmembrane region" description="Helical" evidence="9">
    <location>
        <begin position="383"/>
        <end position="408"/>
    </location>
</feature>
<dbReference type="GO" id="GO:0016020">
    <property type="term" value="C:membrane"/>
    <property type="evidence" value="ECO:0007669"/>
    <property type="project" value="UniProtKB-SubCell"/>
</dbReference>
<feature type="transmembrane region" description="Helical" evidence="9">
    <location>
        <begin position="275"/>
        <end position="296"/>
    </location>
</feature>
<protein>
    <submittedName>
        <fullName evidence="11">General substrate transporter</fullName>
    </submittedName>
</protein>
<evidence type="ECO:0000256" key="1">
    <source>
        <dbReference type="ARBA" id="ARBA00004141"/>
    </source>
</evidence>
<comment type="similarity">
    <text evidence="2 8">Belongs to the major facilitator superfamily. Sugar transporter (TC 2.A.1.1) family.</text>
</comment>
<feature type="non-terminal residue" evidence="11">
    <location>
        <position position="503"/>
    </location>
</feature>
<accession>A0A9P9DY91</accession>
<keyword evidence="5 9" id="KW-1133">Transmembrane helix</keyword>
<evidence type="ECO:0000256" key="3">
    <source>
        <dbReference type="ARBA" id="ARBA00022448"/>
    </source>
</evidence>
<dbReference type="NCBIfam" id="TIGR00879">
    <property type="entry name" value="SP"/>
    <property type="match status" value="1"/>
</dbReference>
<keyword evidence="6 9" id="KW-0472">Membrane</keyword>
<dbReference type="InterPro" id="IPR005828">
    <property type="entry name" value="MFS_sugar_transport-like"/>
</dbReference>
<feature type="transmembrane region" description="Helical" evidence="9">
    <location>
        <begin position="109"/>
        <end position="135"/>
    </location>
</feature>
<dbReference type="InterPro" id="IPR005829">
    <property type="entry name" value="Sugar_transporter_CS"/>
</dbReference>
<dbReference type="PANTHER" id="PTHR48022">
    <property type="entry name" value="PLASTIDIC GLUCOSE TRANSPORTER 4"/>
    <property type="match status" value="1"/>
</dbReference>
<evidence type="ECO:0000259" key="10">
    <source>
        <dbReference type="PROSITE" id="PS50850"/>
    </source>
</evidence>
<dbReference type="GO" id="GO:0005351">
    <property type="term" value="F:carbohydrate:proton symporter activity"/>
    <property type="evidence" value="ECO:0007669"/>
    <property type="project" value="TreeGrafter"/>
</dbReference>
<dbReference type="Pfam" id="PF00083">
    <property type="entry name" value="Sugar_tr"/>
    <property type="match status" value="1"/>
</dbReference>
<feature type="domain" description="Major facilitator superfamily (MFS) profile" evidence="10">
    <location>
        <begin position="13"/>
        <end position="473"/>
    </location>
</feature>
<evidence type="ECO:0000256" key="8">
    <source>
        <dbReference type="RuleBase" id="RU003346"/>
    </source>
</evidence>
<evidence type="ECO:0000256" key="6">
    <source>
        <dbReference type="ARBA" id="ARBA00023136"/>
    </source>
</evidence>
<dbReference type="PRINTS" id="PR00171">
    <property type="entry name" value="SUGRTRNSPORT"/>
</dbReference>
<evidence type="ECO:0000313" key="11">
    <source>
        <dbReference type="EMBL" id="KAH7127386.1"/>
    </source>
</evidence>
<dbReference type="InterPro" id="IPR050360">
    <property type="entry name" value="MFS_Sugar_Transporters"/>
</dbReference>
<dbReference type="SUPFAM" id="SSF103473">
    <property type="entry name" value="MFS general substrate transporter"/>
    <property type="match status" value="1"/>
</dbReference>
<feature type="non-terminal residue" evidence="11">
    <location>
        <position position="1"/>
    </location>
</feature>
<dbReference type="Gene3D" id="1.20.1250.20">
    <property type="entry name" value="MFS general substrate transporter like domains"/>
    <property type="match status" value="1"/>
</dbReference>
<dbReference type="OrthoDB" id="508119at2759"/>
<feature type="transmembrane region" description="Helical" evidence="9">
    <location>
        <begin position="446"/>
        <end position="467"/>
    </location>
</feature>
<feature type="transmembrane region" description="Helical" evidence="9">
    <location>
        <begin position="181"/>
        <end position="202"/>
    </location>
</feature>